<sequence>MKELEPEIYAEIVELCDSGDRYADEEKFDIALSQYYKALHMIPDPKEEWVASTWILTAIGDAYFLMKNYSESLKILQDVMYCPDAIGNPFIHLRLGQVQYELGNFCRALDELTRAYMGEGQEIFAEEDPKYLTWVKQRIRSPIKGW</sequence>
<dbReference type="Gene3D" id="1.25.40.10">
    <property type="entry name" value="Tetratricopeptide repeat domain"/>
    <property type="match status" value="1"/>
</dbReference>
<dbReference type="AlphaFoldDB" id="A0A1L9QPL3"/>
<protein>
    <submittedName>
        <fullName evidence="1">Uncharacterized protein</fullName>
    </submittedName>
</protein>
<name>A0A1L9QPL3_9CYAN</name>
<comment type="caution">
    <text evidence="1">The sequence shown here is derived from an EMBL/GenBank/DDBJ whole genome shotgun (WGS) entry which is preliminary data.</text>
</comment>
<dbReference type="STRING" id="1925591.BI308_15830"/>
<evidence type="ECO:0000313" key="1">
    <source>
        <dbReference type="EMBL" id="OJJ24621.1"/>
    </source>
</evidence>
<proteinExistence type="predicted"/>
<accession>A0A1L9QPL3</accession>
<reference evidence="1" key="1">
    <citation type="submission" date="2016-10" db="EMBL/GenBank/DDBJ databases">
        <title>CRISPR-Cas defence system in Roseofilum reptotaenium: evidence of a bacteriophage-cyanobacterium arms race in the coral black band disease.</title>
        <authorList>
            <person name="Buerger P."/>
            <person name="Wood-Charlson E.M."/>
            <person name="Weynberg K.D."/>
            <person name="Willis B."/>
            <person name="Van Oppen M.J."/>
        </authorList>
    </citation>
    <scope>NUCLEOTIDE SEQUENCE [LARGE SCALE GENOMIC DNA]</scope>
    <source>
        <strain evidence="1">AO1-A</strain>
    </source>
</reference>
<evidence type="ECO:0000313" key="2">
    <source>
        <dbReference type="Proteomes" id="UP000183940"/>
    </source>
</evidence>
<dbReference type="EMBL" id="MLAW01000028">
    <property type="protein sequence ID" value="OJJ24621.1"/>
    <property type="molecule type" value="Genomic_DNA"/>
</dbReference>
<dbReference type="InterPro" id="IPR011990">
    <property type="entry name" value="TPR-like_helical_dom_sf"/>
</dbReference>
<organism evidence="1 2">
    <name type="scientific">Roseofilum reptotaenium AO1-A</name>
    <dbReference type="NCBI Taxonomy" id="1925591"/>
    <lineage>
        <taxon>Bacteria</taxon>
        <taxon>Bacillati</taxon>
        <taxon>Cyanobacteriota</taxon>
        <taxon>Cyanophyceae</taxon>
        <taxon>Desertifilales</taxon>
        <taxon>Desertifilaceae</taxon>
        <taxon>Roseofilum</taxon>
    </lineage>
</organism>
<gene>
    <name evidence="1" type="ORF">BI308_15830</name>
</gene>
<keyword evidence="2" id="KW-1185">Reference proteome</keyword>
<dbReference type="Proteomes" id="UP000183940">
    <property type="component" value="Unassembled WGS sequence"/>
</dbReference>
<dbReference type="SUPFAM" id="SSF48452">
    <property type="entry name" value="TPR-like"/>
    <property type="match status" value="1"/>
</dbReference>